<keyword evidence="5" id="KW-0804">Transcription</keyword>
<evidence type="ECO:0000256" key="1">
    <source>
        <dbReference type="ARBA" id="ARBA00021390"/>
    </source>
</evidence>
<accession>A0A3A1TY84</accession>
<dbReference type="SMART" id="SM00420">
    <property type="entry name" value="HTH_DEOR"/>
    <property type="match status" value="1"/>
</dbReference>
<dbReference type="Proteomes" id="UP000265742">
    <property type="component" value="Unassembled WGS sequence"/>
</dbReference>
<keyword evidence="3" id="KW-0805">Transcription regulation</keyword>
<dbReference type="PROSITE" id="PS00894">
    <property type="entry name" value="HTH_DEOR_1"/>
    <property type="match status" value="1"/>
</dbReference>
<keyword evidence="9" id="KW-1185">Reference proteome</keyword>
<dbReference type="GO" id="GO:0003677">
    <property type="term" value="F:DNA binding"/>
    <property type="evidence" value="ECO:0007669"/>
    <property type="project" value="UniProtKB-KW"/>
</dbReference>
<gene>
    <name evidence="8" type="ORF">D1781_08715</name>
</gene>
<dbReference type="InterPro" id="IPR001034">
    <property type="entry name" value="DeoR_HTH"/>
</dbReference>
<keyword evidence="2" id="KW-0678">Repressor</keyword>
<evidence type="ECO:0000256" key="6">
    <source>
        <dbReference type="ARBA" id="ARBA00024937"/>
    </source>
</evidence>
<organism evidence="8 9">
    <name type="scientific">Amnibacterium setariae</name>
    <dbReference type="NCBI Taxonomy" id="2306585"/>
    <lineage>
        <taxon>Bacteria</taxon>
        <taxon>Bacillati</taxon>
        <taxon>Actinomycetota</taxon>
        <taxon>Actinomycetes</taxon>
        <taxon>Micrococcales</taxon>
        <taxon>Microbacteriaceae</taxon>
        <taxon>Amnibacterium</taxon>
    </lineage>
</organism>
<protein>
    <recommendedName>
        <fullName evidence="1">Lactose phosphotransferase system repressor</fullName>
    </recommendedName>
</protein>
<dbReference type="SMART" id="SM01134">
    <property type="entry name" value="DeoRC"/>
    <property type="match status" value="1"/>
</dbReference>
<reference evidence="9" key="1">
    <citation type="submission" date="2018-09" db="EMBL/GenBank/DDBJ databases">
        <authorList>
            <person name="Kim I."/>
        </authorList>
    </citation>
    <scope>NUCLEOTIDE SEQUENCE [LARGE SCALE GENOMIC DNA]</scope>
    <source>
        <strain evidence="9">DD4a</strain>
    </source>
</reference>
<evidence type="ECO:0000313" key="9">
    <source>
        <dbReference type="Proteomes" id="UP000265742"/>
    </source>
</evidence>
<dbReference type="RefSeq" id="WP_119481944.1">
    <property type="nucleotide sequence ID" value="NZ_QXTG01000002.1"/>
</dbReference>
<dbReference type="OrthoDB" id="7688673at2"/>
<dbReference type="GO" id="GO:0003700">
    <property type="term" value="F:DNA-binding transcription factor activity"/>
    <property type="evidence" value="ECO:0007669"/>
    <property type="project" value="InterPro"/>
</dbReference>
<dbReference type="PANTHER" id="PTHR30363">
    <property type="entry name" value="HTH-TYPE TRANSCRIPTIONAL REGULATOR SRLR-RELATED"/>
    <property type="match status" value="1"/>
</dbReference>
<keyword evidence="4" id="KW-0238">DNA-binding</keyword>
<dbReference type="InterPro" id="IPR037171">
    <property type="entry name" value="NagB/RpiA_transferase-like"/>
</dbReference>
<evidence type="ECO:0000256" key="4">
    <source>
        <dbReference type="ARBA" id="ARBA00023125"/>
    </source>
</evidence>
<dbReference type="SUPFAM" id="SSF46785">
    <property type="entry name" value="Winged helix' DNA-binding domain"/>
    <property type="match status" value="1"/>
</dbReference>
<dbReference type="Gene3D" id="1.10.10.10">
    <property type="entry name" value="Winged helix-like DNA-binding domain superfamily/Winged helix DNA-binding domain"/>
    <property type="match status" value="1"/>
</dbReference>
<comment type="function">
    <text evidence="6">Repressor of the lactose catabolism operon. Galactose-6-phosphate is the inducer.</text>
</comment>
<dbReference type="AlphaFoldDB" id="A0A3A1TY84"/>
<dbReference type="PRINTS" id="PR00037">
    <property type="entry name" value="HTHLACR"/>
</dbReference>
<dbReference type="InterPro" id="IPR036390">
    <property type="entry name" value="WH_DNA-bd_sf"/>
</dbReference>
<name>A0A3A1TY84_9MICO</name>
<dbReference type="SUPFAM" id="SSF100950">
    <property type="entry name" value="NagB/RpiA/CoA transferase-like"/>
    <property type="match status" value="1"/>
</dbReference>
<comment type="caution">
    <text evidence="8">The sequence shown here is derived from an EMBL/GenBank/DDBJ whole genome shotgun (WGS) entry which is preliminary data.</text>
</comment>
<dbReference type="Pfam" id="PF00455">
    <property type="entry name" value="DeoRC"/>
    <property type="match status" value="1"/>
</dbReference>
<dbReference type="InterPro" id="IPR014036">
    <property type="entry name" value="DeoR-like_C"/>
</dbReference>
<dbReference type="Gene3D" id="3.40.50.1360">
    <property type="match status" value="1"/>
</dbReference>
<dbReference type="PROSITE" id="PS51000">
    <property type="entry name" value="HTH_DEOR_2"/>
    <property type="match status" value="1"/>
</dbReference>
<dbReference type="InterPro" id="IPR036388">
    <property type="entry name" value="WH-like_DNA-bd_sf"/>
</dbReference>
<dbReference type="InterPro" id="IPR018356">
    <property type="entry name" value="Tscrpt_reg_HTH_DeoR_CS"/>
</dbReference>
<evidence type="ECO:0000256" key="5">
    <source>
        <dbReference type="ARBA" id="ARBA00023163"/>
    </source>
</evidence>
<dbReference type="InterPro" id="IPR050313">
    <property type="entry name" value="Carb_Metab_HTH_regulators"/>
</dbReference>
<feature type="domain" description="HTH deoR-type" evidence="7">
    <location>
        <begin position="3"/>
        <end position="58"/>
    </location>
</feature>
<proteinExistence type="predicted"/>
<evidence type="ECO:0000313" key="8">
    <source>
        <dbReference type="EMBL" id="RIX27635.1"/>
    </source>
</evidence>
<evidence type="ECO:0000256" key="2">
    <source>
        <dbReference type="ARBA" id="ARBA00022491"/>
    </source>
</evidence>
<evidence type="ECO:0000259" key="7">
    <source>
        <dbReference type="PROSITE" id="PS51000"/>
    </source>
</evidence>
<dbReference type="EMBL" id="QXTG01000002">
    <property type="protein sequence ID" value="RIX27635.1"/>
    <property type="molecule type" value="Genomic_DNA"/>
</dbReference>
<sequence length="258" mass="26980">MYATERHARIIDELDSAGRVSVAVLSRSLDVTAETIRRDLDVLESAGALRRVHGGAVRRSSVVELNLGEREQRNTPAKRAIARAALDLLVHAAPSAVALDAGTTTRALADLLADHEPADGRLDVVTHGVPLVLRLQDNRALTVHAVGGVVRPETSAAVGAAAVDAFARMRCDLAFLGANGLSAGFGLSTPDEREAAVKTAMLRAARRTVALVDSSKFGEESFVRFADLTELDVLVTDAAPPADLAAALDAAGVEVVIA</sequence>
<dbReference type="Pfam" id="PF08220">
    <property type="entry name" value="HTH_DeoR"/>
    <property type="match status" value="1"/>
</dbReference>
<dbReference type="PANTHER" id="PTHR30363:SF4">
    <property type="entry name" value="GLYCEROL-3-PHOSPHATE REGULON REPRESSOR"/>
    <property type="match status" value="1"/>
</dbReference>
<evidence type="ECO:0000256" key="3">
    <source>
        <dbReference type="ARBA" id="ARBA00023015"/>
    </source>
</evidence>